<sequence>MRPIRAALPLLAILAPVPASAADARDAAAVLNDPATQDRMADTITALVGAMMQMPVGPLAEAVARIDPSSDAARIPADATIGDIAGRDPGYAERMGGDVRASARMAGHAASAVAAYAPVIKDMARDLLAQWEAERTTARQ</sequence>
<dbReference type="EMBL" id="CP013342">
    <property type="protein sequence ID" value="AMU93249.1"/>
    <property type="molecule type" value="Genomic_DNA"/>
</dbReference>
<dbReference type="AlphaFoldDB" id="A0A142VU46"/>
<reference evidence="2 3" key="2">
    <citation type="journal article" date="2016" name="Genome Announc.">
        <title>Complete Genome Sequence of Sphingopyxis terrae Strain 203-1 (NBRC 111660), a Polyethylene Glycol Degrader.</title>
        <authorList>
            <person name="Ohtsubo Y."/>
            <person name="Nonoyama S."/>
            <person name="Nagata Y."/>
            <person name="Numata M."/>
            <person name="Tsuchikane K."/>
            <person name="Hosoyama A."/>
            <person name="Yamazoe A."/>
            <person name="Tsuda M."/>
            <person name="Fujita N."/>
            <person name="Kawai F."/>
        </authorList>
    </citation>
    <scope>NUCLEOTIDE SEQUENCE [LARGE SCALE GENOMIC DNA]</scope>
    <source>
        <strain evidence="2 3">203-1</strain>
    </source>
</reference>
<gene>
    <name evidence="2" type="ORF">AOA14_01370</name>
</gene>
<dbReference type="STRING" id="1219058.AOA14_01370"/>
<evidence type="ECO:0000256" key="1">
    <source>
        <dbReference type="SAM" id="SignalP"/>
    </source>
</evidence>
<dbReference type="KEGG" id="ster:AOA14_01370"/>
<feature type="signal peptide" evidence="1">
    <location>
        <begin position="1"/>
        <end position="21"/>
    </location>
</feature>
<accession>A0A142VU46</accession>
<evidence type="ECO:0008006" key="4">
    <source>
        <dbReference type="Google" id="ProtNLM"/>
    </source>
</evidence>
<dbReference type="RefSeq" id="WP_062902945.1">
    <property type="nucleotide sequence ID" value="NZ_CP013342.1"/>
</dbReference>
<reference evidence="3" key="1">
    <citation type="submission" date="2015-11" db="EMBL/GenBank/DDBJ databases">
        <title>Complete genome sequence of a polyethylene glycol-degrading strain Sphingopyxis terrae strain 203-1 (NBRC 15098).</title>
        <authorList>
            <person name="Yoshiyuki O."/>
            <person name="Shouta N."/>
            <person name="Nagata Y."/>
            <person name="Numata M."/>
            <person name="Tsuchikane K."/>
            <person name="Hosoyama A."/>
            <person name="Yamazoe A."/>
            <person name="Tsuda M."/>
            <person name="Fujita N."/>
            <person name="Kawai F."/>
        </authorList>
    </citation>
    <scope>NUCLEOTIDE SEQUENCE [LARGE SCALE GENOMIC DNA]</scope>
    <source>
        <strain evidence="3">203-1</strain>
    </source>
</reference>
<proteinExistence type="predicted"/>
<protein>
    <recommendedName>
        <fullName evidence="4">DUF2059 domain-containing protein</fullName>
    </recommendedName>
</protein>
<evidence type="ECO:0000313" key="3">
    <source>
        <dbReference type="Proteomes" id="UP000076234"/>
    </source>
</evidence>
<organism evidence="2 3">
    <name type="scientific">Sphingopyxis terrae subsp. terrae NBRC 15098</name>
    <dbReference type="NCBI Taxonomy" id="1219058"/>
    <lineage>
        <taxon>Bacteria</taxon>
        <taxon>Pseudomonadati</taxon>
        <taxon>Pseudomonadota</taxon>
        <taxon>Alphaproteobacteria</taxon>
        <taxon>Sphingomonadales</taxon>
        <taxon>Sphingomonadaceae</taxon>
        <taxon>Sphingopyxis</taxon>
    </lineage>
</organism>
<feature type="chain" id="PRO_5007502316" description="DUF2059 domain-containing protein" evidence="1">
    <location>
        <begin position="22"/>
        <end position="140"/>
    </location>
</feature>
<keyword evidence="1" id="KW-0732">Signal</keyword>
<name>A0A142VU46_9SPHN</name>
<evidence type="ECO:0000313" key="2">
    <source>
        <dbReference type="EMBL" id="AMU93249.1"/>
    </source>
</evidence>
<dbReference type="Proteomes" id="UP000076234">
    <property type="component" value="Chromosome"/>
</dbReference>